<proteinExistence type="predicted"/>
<evidence type="ECO:0000313" key="3">
    <source>
        <dbReference type="EMBL" id="GAA1215884.1"/>
    </source>
</evidence>
<keyword evidence="1" id="KW-0472">Membrane</keyword>
<sequence length="277" mass="28429">MAGSTAQERTVGLDTAEARRWRSLAVAVLAIVALLGGGQAWFLLGEQESRSAPTRYPASVTSVELDLQDASASVRGNQAGELTVVEQSVWLLNRPQVQQTVVGHTLRISAHCPRVMGIAAPGCSATLELRVPSATAVTLRTTSGQAAISDLTGNLSLRGTSGRIALDNDSGRIAAHLTSGQLVGRYLGATVVQAAATSGSLDLEFAATPDEVTLSTTSGEARVAVPPNSHYRVLSTLGSGSSDIDPALMDPRSPHAITMTAGSGYLTAGFLAPGGNG</sequence>
<comment type="caution">
    <text evidence="3">The sequence shown here is derived from an EMBL/GenBank/DDBJ whole genome shotgun (WGS) entry which is preliminary data.</text>
</comment>
<feature type="domain" description="DUF4097" evidence="2">
    <location>
        <begin position="134"/>
        <end position="264"/>
    </location>
</feature>
<accession>A0ABP4GEU7</accession>
<name>A0ABP4GEU7_9ACTN</name>
<dbReference type="Proteomes" id="UP001500037">
    <property type="component" value="Unassembled WGS sequence"/>
</dbReference>
<dbReference type="InterPro" id="IPR025164">
    <property type="entry name" value="Toastrack_DUF4097"/>
</dbReference>
<protein>
    <recommendedName>
        <fullName evidence="2">DUF4097 domain-containing protein</fullName>
    </recommendedName>
</protein>
<dbReference type="EMBL" id="BAAALF010000002">
    <property type="protein sequence ID" value="GAA1215884.1"/>
    <property type="molecule type" value="Genomic_DNA"/>
</dbReference>
<keyword evidence="1" id="KW-1133">Transmembrane helix</keyword>
<dbReference type="RefSeq" id="WP_344437854.1">
    <property type="nucleotide sequence ID" value="NZ_BAAALF010000002.1"/>
</dbReference>
<keyword evidence="1" id="KW-0812">Transmembrane</keyword>
<keyword evidence="4" id="KW-1185">Reference proteome</keyword>
<feature type="transmembrane region" description="Helical" evidence="1">
    <location>
        <begin position="21"/>
        <end position="44"/>
    </location>
</feature>
<evidence type="ECO:0000256" key="1">
    <source>
        <dbReference type="SAM" id="Phobius"/>
    </source>
</evidence>
<evidence type="ECO:0000259" key="2">
    <source>
        <dbReference type="Pfam" id="PF13349"/>
    </source>
</evidence>
<gene>
    <name evidence="3" type="ORF">GCM10009665_02110</name>
</gene>
<organism evidence="3 4">
    <name type="scientific">Kitasatospora nipponensis</name>
    <dbReference type="NCBI Taxonomy" id="258049"/>
    <lineage>
        <taxon>Bacteria</taxon>
        <taxon>Bacillati</taxon>
        <taxon>Actinomycetota</taxon>
        <taxon>Actinomycetes</taxon>
        <taxon>Kitasatosporales</taxon>
        <taxon>Streptomycetaceae</taxon>
        <taxon>Kitasatospora</taxon>
    </lineage>
</organism>
<dbReference type="Pfam" id="PF13349">
    <property type="entry name" value="DUF4097"/>
    <property type="match status" value="1"/>
</dbReference>
<reference evidence="4" key="1">
    <citation type="journal article" date="2019" name="Int. J. Syst. Evol. Microbiol.">
        <title>The Global Catalogue of Microorganisms (GCM) 10K type strain sequencing project: providing services to taxonomists for standard genome sequencing and annotation.</title>
        <authorList>
            <consortium name="The Broad Institute Genomics Platform"/>
            <consortium name="The Broad Institute Genome Sequencing Center for Infectious Disease"/>
            <person name="Wu L."/>
            <person name="Ma J."/>
        </authorList>
    </citation>
    <scope>NUCLEOTIDE SEQUENCE [LARGE SCALE GENOMIC DNA]</scope>
    <source>
        <strain evidence="4">JCM 13004</strain>
    </source>
</reference>
<evidence type="ECO:0000313" key="4">
    <source>
        <dbReference type="Proteomes" id="UP001500037"/>
    </source>
</evidence>